<evidence type="ECO:0000313" key="2">
    <source>
        <dbReference type="Proteomes" id="UP001570511"/>
    </source>
</evidence>
<dbReference type="AlphaFoldDB" id="A0ABD5MEH9"/>
<dbReference type="SUPFAM" id="SSF50475">
    <property type="entry name" value="FMN-binding split barrel"/>
    <property type="match status" value="1"/>
</dbReference>
<dbReference type="Pfam" id="PF12900">
    <property type="entry name" value="Pyridox_ox_2"/>
    <property type="match status" value="1"/>
</dbReference>
<accession>A0ABD5MEH9</accession>
<name>A0ABD5MEH9_9EURY</name>
<dbReference type="RefSeq" id="WP_372391169.1">
    <property type="nucleotide sequence ID" value="NZ_JBGNYA010000001.1"/>
</dbReference>
<keyword evidence="2" id="KW-1185">Reference proteome</keyword>
<dbReference type="InterPro" id="IPR024747">
    <property type="entry name" value="Pyridox_Oxase-rel"/>
</dbReference>
<proteinExistence type="predicted"/>
<sequence>MSDDDSAIAMDREAIDDLLGTGGVGVLALADADEPYAIPMSYGYDADERAVYLRFGYAEESEKRRFVSRSDGAALVVAVEGDDGWASVVVRGPLTEVPEAAIDGTVVESIRAVDIPYFTIYDEPARDLAYQLYRLDAEEVTGRREKPSIGIE</sequence>
<dbReference type="EMBL" id="JBGNYA010000001">
    <property type="protein sequence ID" value="MFA1612317.1"/>
    <property type="molecule type" value="Genomic_DNA"/>
</dbReference>
<gene>
    <name evidence="1" type="ORF">OS889_15080</name>
</gene>
<dbReference type="Proteomes" id="UP001570511">
    <property type="component" value="Unassembled WGS sequence"/>
</dbReference>
<comment type="caution">
    <text evidence="1">The sequence shown here is derived from an EMBL/GenBank/DDBJ whole genome shotgun (WGS) entry which is preliminary data.</text>
</comment>
<evidence type="ECO:0000313" key="1">
    <source>
        <dbReference type="EMBL" id="MFA1612317.1"/>
    </source>
</evidence>
<dbReference type="Gene3D" id="2.30.110.10">
    <property type="entry name" value="Electron Transport, Fmn-binding Protein, Chain A"/>
    <property type="match status" value="1"/>
</dbReference>
<reference evidence="1 2" key="1">
    <citation type="submission" date="2024-08" db="EMBL/GenBank/DDBJ databases">
        <title>Halobellus sp. MBLA0158 whole genome sequence.</title>
        <authorList>
            <person name="Hwang C.Y."/>
            <person name="Cho E.-S."/>
            <person name="Seo M.-J."/>
        </authorList>
    </citation>
    <scope>NUCLEOTIDE SEQUENCE [LARGE SCALE GENOMIC DNA]</scope>
    <source>
        <strain evidence="1 2">MBLA0158</strain>
    </source>
</reference>
<protein>
    <submittedName>
        <fullName evidence="1">Pyridoxamine 5'-phosphate oxidase family protein</fullName>
    </submittedName>
</protein>
<dbReference type="InterPro" id="IPR012349">
    <property type="entry name" value="Split_barrel_FMN-bd"/>
</dbReference>
<organism evidence="1 2">
    <name type="scientific">Halobellus rubicundus</name>
    <dbReference type="NCBI Taxonomy" id="2996466"/>
    <lineage>
        <taxon>Archaea</taxon>
        <taxon>Methanobacteriati</taxon>
        <taxon>Methanobacteriota</taxon>
        <taxon>Stenosarchaea group</taxon>
        <taxon>Halobacteria</taxon>
        <taxon>Halobacteriales</taxon>
        <taxon>Haloferacaceae</taxon>
        <taxon>Halobellus</taxon>
    </lineage>
</organism>